<dbReference type="Proteomes" id="UP000178319">
    <property type="component" value="Unassembled WGS sequence"/>
</dbReference>
<dbReference type="Gene3D" id="3.90.550.10">
    <property type="entry name" value="Spore Coat Polysaccharide Biosynthesis Protein SpsA, Chain A"/>
    <property type="match status" value="1"/>
</dbReference>
<dbReference type="AlphaFoldDB" id="A0A1G1V8N5"/>
<reference evidence="2 3" key="1">
    <citation type="journal article" date="2016" name="Nat. Commun.">
        <title>Thousands of microbial genomes shed light on interconnected biogeochemical processes in an aquifer system.</title>
        <authorList>
            <person name="Anantharaman K."/>
            <person name="Brown C.T."/>
            <person name="Hug L.A."/>
            <person name="Sharon I."/>
            <person name="Castelle C.J."/>
            <person name="Probst A.J."/>
            <person name="Thomas B.C."/>
            <person name="Singh A."/>
            <person name="Wilkins M.J."/>
            <person name="Karaoz U."/>
            <person name="Brodie E.L."/>
            <person name="Williams K.H."/>
            <person name="Hubbard S.S."/>
            <person name="Banfield J.F."/>
        </authorList>
    </citation>
    <scope>NUCLEOTIDE SEQUENCE [LARGE SCALE GENOMIC DNA]</scope>
</reference>
<dbReference type="CDD" id="cd04186">
    <property type="entry name" value="GT_2_like_c"/>
    <property type="match status" value="1"/>
</dbReference>
<dbReference type="PANTHER" id="PTHR43179">
    <property type="entry name" value="RHAMNOSYLTRANSFERASE WBBL"/>
    <property type="match status" value="1"/>
</dbReference>
<gene>
    <name evidence="2" type="ORF">A3D26_01575</name>
</gene>
<dbReference type="STRING" id="1797516.A3D26_01575"/>
<feature type="domain" description="Glycosyltransferase 2-like" evidence="1">
    <location>
        <begin position="13"/>
        <end position="139"/>
    </location>
</feature>
<proteinExistence type="predicted"/>
<comment type="caution">
    <text evidence="2">The sequence shown here is derived from an EMBL/GenBank/DDBJ whole genome shotgun (WGS) entry which is preliminary data.</text>
</comment>
<dbReference type="SUPFAM" id="SSF53448">
    <property type="entry name" value="Nucleotide-diphospho-sugar transferases"/>
    <property type="match status" value="1"/>
</dbReference>
<organism evidence="2 3">
    <name type="scientific">Candidatus Blackburnbacteria bacterium RIFCSPHIGHO2_02_FULL_44_20</name>
    <dbReference type="NCBI Taxonomy" id="1797516"/>
    <lineage>
        <taxon>Bacteria</taxon>
        <taxon>Candidatus Blackburniibacteriota</taxon>
    </lineage>
</organism>
<accession>A0A1G1V8N5</accession>
<dbReference type="Pfam" id="PF00535">
    <property type="entry name" value="Glycos_transf_2"/>
    <property type="match status" value="1"/>
</dbReference>
<protein>
    <recommendedName>
        <fullName evidence="1">Glycosyltransferase 2-like domain-containing protein</fullName>
    </recommendedName>
</protein>
<evidence type="ECO:0000313" key="2">
    <source>
        <dbReference type="EMBL" id="OGY11779.1"/>
    </source>
</evidence>
<name>A0A1G1V8N5_9BACT</name>
<dbReference type="InterPro" id="IPR001173">
    <property type="entry name" value="Glyco_trans_2-like"/>
</dbReference>
<dbReference type="InterPro" id="IPR029044">
    <property type="entry name" value="Nucleotide-diphossugar_trans"/>
</dbReference>
<dbReference type="PANTHER" id="PTHR43179:SF7">
    <property type="entry name" value="RHAMNOSYLTRANSFERASE WBBL"/>
    <property type="match status" value="1"/>
</dbReference>
<sequence>MKKSSTLSKCDISIVIVNYNTGNILTKCLDSIYKTTNNLSTPKSEIIAIDNASTDNSFTSLKEKRSLKFIQNSQNVGFAKAVNQGIKKAKSKHVLLLNPDTEVRPEAINTLLEFAQTNPDAGVIGARLVNPDGSTQPSVFHLPTLIGAIKEYWFGVKNSFSKYIPQGKTPTQVEALVMAAFLITPKGFKRVGLLNEKFFMYFEDLDYCKRIRKAGLKIYYLPNAEIIHYHGVSGKSLADQKDQWRRLVPSSKIYHGKLNHYLINSVLWSAQKWQRLFSKT</sequence>
<dbReference type="EMBL" id="MHBZ01000011">
    <property type="protein sequence ID" value="OGY11779.1"/>
    <property type="molecule type" value="Genomic_DNA"/>
</dbReference>
<evidence type="ECO:0000313" key="3">
    <source>
        <dbReference type="Proteomes" id="UP000178319"/>
    </source>
</evidence>
<evidence type="ECO:0000259" key="1">
    <source>
        <dbReference type="Pfam" id="PF00535"/>
    </source>
</evidence>